<keyword evidence="2" id="KW-0970">Cilium biogenesis/degradation</keyword>
<evidence type="ECO:0000313" key="10">
    <source>
        <dbReference type="EMBL" id="KAK6618966.1"/>
    </source>
</evidence>
<feature type="region of interest" description="Disordered" evidence="8">
    <location>
        <begin position="105"/>
        <end position="147"/>
    </location>
</feature>
<feature type="coiled-coil region" evidence="7">
    <location>
        <begin position="161"/>
        <end position="213"/>
    </location>
</feature>
<comment type="caution">
    <text evidence="10">The sequence shown here is derived from an EMBL/GenBank/DDBJ whole genome shotgun (WGS) entry which is preliminary data.</text>
</comment>
<evidence type="ECO:0000256" key="7">
    <source>
        <dbReference type="SAM" id="Coils"/>
    </source>
</evidence>
<evidence type="ECO:0000256" key="4">
    <source>
        <dbReference type="ARBA" id="ARBA00023273"/>
    </source>
</evidence>
<accession>A0ABR1AG71</accession>
<keyword evidence="4" id="KW-0966">Cell projection</keyword>
<feature type="domain" description="CCDC113/CCDC96 coiled-coil" evidence="9">
    <location>
        <begin position="240"/>
        <end position="406"/>
    </location>
</feature>
<evidence type="ECO:0000256" key="6">
    <source>
        <dbReference type="ARBA" id="ARBA00044798"/>
    </source>
</evidence>
<evidence type="ECO:0000256" key="5">
    <source>
        <dbReference type="ARBA" id="ARBA00044506"/>
    </source>
</evidence>
<evidence type="ECO:0000256" key="8">
    <source>
        <dbReference type="SAM" id="MobiDB-lite"/>
    </source>
</evidence>
<keyword evidence="3 7" id="KW-0175">Coiled coil</keyword>
<dbReference type="EMBL" id="JAWJWF010000049">
    <property type="protein sequence ID" value="KAK6618966.1"/>
    <property type="molecule type" value="Genomic_DNA"/>
</dbReference>
<dbReference type="Pfam" id="PF13870">
    <property type="entry name" value="CCDC113_CCDC96_CC"/>
    <property type="match status" value="1"/>
</dbReference>
<evidence type="ECO:0000256" key="1">
    <source>
        <dbReference type="ARBA" id="ARBA00004138"/>
    </source>
</evidence>
<protein>
    <recommendedName>
        <fullName evidence="6">Cilia- and flagella-associated protein 263</fullName>
    </recommendedName>
</protein>
<comment type="subcellular location">
    <subcellularLocation>
        <location evidence="1">Cell projection</location>
        <location evidence="1">Cilium</location>
    </subcellularLocation>
</comment>
<dbReference type="PANTHER" id="PTHR15654">
    <property type="entry name" value="COILED-COIL DOMAIN-CONTAINING PROTEIN 113-RELATED"/>
    <property type="match status" value="1"/>
</dbReference>
<gene>
    <name evidence="10" type="ORF">RUM44_003347</name>
</gene>
<dbReference type="PANTHER" id="PTHR15654:SF2">
    <property type="entry name" value="COILED-COIL DOMAIN-CONTAINING PROTEIN 113"/>
    <property type="match status" value="1"/>
</dbReference>
<feature type="coiled-coil region" evidence="7">
    <location>
        <begin position="384"/>
        <end position="411"/>
    </location>
</feature>
<feature type="coiled-coil region" evidence="7">
    <location>
        <begin position="282"/>
        <end position="351"/>
    </location>
</feature>
<reference evidence="10 11" key="1">
    <citation type="submission" date="2023-09" db="EMBL/GenBank/DDBJ databases">
        <title>Genomes of two closely related lineages of the louse Polyplax serrata with different host specificities.</title>
        <authorList>
            <person name="Martinu J."/>
            <person name="Tarabai H."/>
            <person name="Stefka J."/>
            <person name="Hypsa V."/>
        </authorList>
    </citation>
    <scope>NUCLEOTIDE SEQUENCE [LARGE SCALE GENOMIC DNA]</scope>
    <source>
        <strain evidence="10">98ZLc_SE</strain>
    </source>
</reference>
<dbReference type="InterPro" id="IPR051885">
    <property type="entry name" value="CC_CF"/>
</dbReference>
<feature type="compositionally biased region" description="Polar residues" evidence="8">
    <location>
        <begin position="123"/>
        <end position="141"/>
    </location>
</feature>
<evidence type="ECO:0000256" key="3">
    <source>
        <dbReference type="ARBA" id="ARBA00023054"/>
    </source>
</evidence>
<name>A0ABR1AG71_POLSC</name>
<proteinExistence type="inferred from homology"/>
<evidence type="ECO:0000313" key="11">
    <source>
        <dbReference type="Proteomes" id="UP001359485"/>
    </source>
</evidence>
<sequence>MGPKKVQKPQSRWHPLPEGASTMQVIAVPEIDEYSFHPDDMTKEELLSCCKVIEQSNNTLEIENMIIEKYLTRMDPTSLEKMNQILEAAAAAIQKAERTAHLGGGGSTFSIAKEGMGSRVTDDSMSSSQDGTSKSTPTRTNKIGFFGLSDKGPKVPASQKIELVNREIDEMKTVLDDFRKKAKNFNYTLRCRNEEMKERLQEIKEAQINFEQKLMIEGLDPITGKLPGEKFIRYQEVRLKAEEIEIDRIRIKTGSLKSHLKKVKQQLAQKEELGEILHAVDFEQLQIENRECQERLEEKVDHLVEVKTLNGKYGNLLNTNKKKLQEQVNRLAELQENAVVKEQMIKSLKGDEERVNSEVTAAENSVTKIVALMKSFTVPDVMQYINTKAQLNCLKKEIKVLTRRVELKDLELASHVHKIRILNESLKSENQLRSVASFKSNLHF</sequence>
<keyword evidence="11" id="KW-1185">Reference proteome</keyword>
<evidence type="ECO:0000259" key="9">
    <source>
        <dbReference type="Pfam" id="PF13870"/>
    </source>
</evidence>
<evidence type="ECO:0000256" key="2">
    <source>
        <dbReference type="ARBA" id="ARBA00022794"/>
    </source>
</evidence>
<dbReference type="InterPro" id="IPR025254">
    <property type="entry name" value="CCDC113/CCDC96_CC"/>
</dbReference>
<dbReference type="Proteomes" id="UP001359485">
    <property type="component" value="Unassembled WGS sequence"/>
</dbReference>
<organism evidence="10 11">
    <name type="scientific">Polyplax serrata</name>
    <name type="common">Common mouse louse</name>
    <dbReference type="NCBI Taxonomy" id="468196"/>
    <lineage>
        <taxon>Eukaryota</taxon>
        <taxon>Metazoa</taxon>
        <taxon>Ecdysozoa</taxon>
        <taxon>Arthropoda</taxon>
        <taxon>Hexapoda</taxon>
        <taxon>Insecta</taxon>
        <taxon>Pterygota</taxon>
        <taxon>Neoptera</taxon>
        <taxon>Paraneoptera</taxon>
        <taxon>Psocodea</taxon>
        <taxon>Troctomorpha</taxon>
        <taxon>Phthiraptera</taxon>
        <taxon>Anoplura</taxon>
        <taxon>Polyplacidae</taxon>
        <taxon>Polyplax</taxon>
    </lineage>
</organism>
<comment type="similarity">
    <text evidence="5">Belongs to the CFAP263 family.</text>
</comment>